<organism evidence="6 7">
    <name type="scientific">Helobdella robusta</name>
    <name type="common">Californian leech</name>
    <dbReference type="NCBI Taxonomy" id="6412"/>
    <lineage>
        <taxon>Eukaryota</taxon>
        <taxon>Metazoa</taxon>
        <taxon>Spiralia</taxon>
        <taxon>Lophotrochozoa</taxon>
        <taxon>Annelida</taxon>
        <taxon>Clitellata</taxon>
        <taxon>Hirudinea</taxon>
        <taxon>Rhynchobdellida</taxon>
        <taxon>Glossiphoniidae</taxon>
        <taxon>Helobdella</taxon>
    </lineage>
</organism>
<evidence type="ECO:0000313" key="5">
    <source>
        <dbReference type="EMBL" id="ESO01163.1"/>
    </source>
</evidence>
<reference evidence="7" key="1">
    <citation type="submission" date="2012-12" db="EMBL/GenBank/DDBJ databases">
        <authorList>
            <person name="Hellsten U."/>
            <person name="Grimwood J."/>
            <person name="Chapman J.A."/>
            <person name="Shapiro H."/>
            <person name="Aerts A."/>
            <person name="Otillar R.P."/>
            <person name="Terry A.Y."/>
            <person name="Boore J.L."/>
            <person name="Simakov O."/>
            <person name="Marletaz F."/>
            <person name="Cho S.-J."/>
            <person name="Edsinger-Gonzales E."/>
            <person name="Havlak P."/>
            <person name="Kuo D.-H."/>
            <person name="Larsson T."/>
            <person name="Lv J."/>
            <person name="Arendt D."/>
            <person name="Savage R."/>
            <person name="Osoegawa K."/>
            <person name="de Jong P."/>
            <person name="Lindberg D.R."/>
            <person name="Seaver E.C."/>
            <person name="Weisblat D.A."/>
            <person name="Putnam N.H."/>
            <person name="Grigoriev I.V."/>
            <person name="Rokhsar D.S."/>
        </authorList>
    </citation>
    <scope>NUCLEOTIDE SEQUENCE</scope>
</reference>
<dbReference type="KEGG" id="hro:HELRODRAFT_192394"/>
<dbReference type="AlphaFoldDB" id="T1FTW5"/>
<feature type="compositionally biased region" description="Basic and acidic residues" evidence="3">
    <location>
        <begin position="263"/>
        <end position="276"/>
    </location>
</feature>
<dbReference type="OMA" id="KALRTDX"/>
<dbReference type="InterPro" id="IPR004087">
    <property type="entry name" value="KH_dom"/>
</dbReference>
<dbReference type="InterPro" id="IPR004088">
    <property type="entry name" value="KH_dom_type_1"/>
</dbReference>
<dbReference type="EMBL" id="KB096830">
    <property type="protein sequence ID" value="ESO01163.1"/>
    <property type="molecule type" value="Genomic_DNA"/>
</dbReference>
<dbReference type="SMART" id="SM00322">
    <property type="entry name" value="KH"/>
    <property type="match status" value="3"/>
</dbReference>
<evidence type="ECO:0000256" key="1">
    <source>
        <dbReference type="ARBA" id="ARBA00022737"/>
    </source>
</evidence>
<keyword evidence="2" id="KW-0694">RNA-binding</keyword>
<dbReference type="Pfam" id="PF00013">
    <property type="entry name" value="KH_1"/>
    <property type="match status" value="3"/>
</dbReference>
<dbReference type="PANTHER" id="PTHR10288">
    <property type="entry name" value="KH DOMAIN CONTAINING RNA BINDING PROTEIN"/>
    <property type="match status" value="1"/>
</dbReference>
<dbReference type="GO" id="GO:0005737">
    <property type="term" value="C:cytoplasm"/>
    <property type="evidence" value="ECO:0000318"/>
    <property type="project" value="GO_Central"/>
</dbReference>
<dbReference type="InterPro" id="IPR036612">
    <property type="entry name" value="KH_dom_type_1_sf"/>
</dbReference>
<keyword evidence="7" id="KW-1185">Reference proteome</keyword>
<reference evidence="5 7" key="2">
    <citation type="journal article" date="2013" name="Nature">
        <title>Insights into bilaterian evolution from three spiralian genomes.</title>
        <authorList>
            <person name="Simakov O."/>
            <person name="Marletaz F."/>
            <person name="Cho S.J."/>
            <person name="Edsinger-Gonzales E."/>
            <person name="Havlak P."/>
            <person name="Hellsten U."/>
            <person name="Kuo D.H."/>
            <person name="Larsson T."/>
            <person name="Lv J."/>
            <person name="Arendt D."/>
            <person name="Savage R."/>
            <person name="Osoegawa K."/>
            <person name="de Jong P."/>
            <person name="Grimwood J."/>
            <person name="Chapman J.A."/>
            <person name="Shapiro H."/>
            <person name="Aerts A."/>
            <person name="Otillar R.P."/>
            <person name="Terry A.Y."/>
            <person name="Boore J.L."/>
            <person name="Grigoriev I.V."/>
            <person name="Lindberg D.R."/>
            <person name="Seaver E.C."/>
            <person name="Weisblat D.A."/>
            <person name="Putnam N.H."/>
            <person name="Rokhsar D.S."/>
        </authorList>
    </citation>
    <scope>NUCLEOTIDE SEQUENCE</scope>
</reference>
<dbReference type="CTD" id="20212262"/>
<name>T1FTW5_HELRO</name>
<dbReference type="Gene3D" id="3.30.1370.10">
    <property type="entry name" value="K Homology domain, type 1"/>
    <property type="match status" value="3"/>
</dbReference>
<dbReference type="HOGENOM" id="CLU_022670_5_2_1"/>
<dbReference type="STRING" id="6412.T1FTW5"/>
<feature type="domain" description="K Homology" evidence="4">
    <location>
        <begin position="115"/>
        <end position="186"/>
    </location>
</feature>
<feature type="domain" description="K Homology" evidence="4">
    <location>
        <begin position="35"/>
        <end position="103"/>
    </location>
</feature>
<evidence type="ECO:0000313" key="6">
    <source>
        <dbReference type="EnsemblMetazoa" id="HelroP192394"/>
    </source>
</evidence>
<dbReference type="RefSeq" id="XP_009020875.1">
    <property type="nucleotide sequence ID" value="XM_009022627.1"/>
</dbReference>
<sequence>MADNSRNRSRSRSNENRRGGNGNAINGNRKFDGGERTELRIIIRAKDAGAVIGKGGENVKRLRQEYKASITVTDSRTPERLIIINADEEGLIGIVTDVGKALFENAKERSRNDLDDLVLKFLIHNSQAGCVIGKAASKLKELKQELKVDLKVFPDCCPRSSERLIRVTGKPDLIAKAMVHILFMLKNWPPKGLIDYYDPSNCDESMIGEYGGYGMDDDDDDDRQRGGRRFQRDRNGGGRRDSYSDRGRDRDIDGRRGGGGYGGRERGRDRDRDFNPRDNYNGVTQLLNSVRTTQQVSIPAELAGVIIGKSGSNIRRIRNETGAEVDLDDAGGGQNDRVITIQGTPEQIAGAQYLLQMSVKQHLAKNS</sequence>
<dbReference type="InParanoid" id="T1FTW5"/>
<dbReference type="OrthoDB" id="442947at2759"/>
<feature type="region of interest" description="Disordered" evidence="3">
    <location>
        <begin position="208"/>
        <end position="281"/>
    </location>
</feature>
<dbReference type="EnsemblMetazoa" id="HelroT192394">
    <property type="protein sequence ID" value="HelroP192394"/>
    <property type="gene ID" value="HelroG192394"/>
</dbReference>
<gene>
    <name evidence="6" type="primary">20212262</name>
    <name evidence="5" type="ORF">HELRODRAFT_192394</name>
</gene>
<dbReference type="CDD" id="cd22432">
    <property type="entry name" value="KH-I_HNRNPK_rpt1"/>
    <property type="match status" value="1"/>
</dbReference>
<protein>
    <recommendedName>
        <fullName evidence="4">K Homology domain-containing protein</fullName>
    </recommendedName>
</protein>
<evidence type="ECO:0000256" key="3">
    <source>
        <dbReference type="SAM" id="MobiDB-lite"/>
    </source>
</evidence>
<dbReference type="GeneID" id="20212262"/>
<dbReference type="GO" id="GO:0003729">
    <property type="term" value="F:mRNA binding"/>
    <property type="evidence" value="ECO:0000318"/>
    <property type="project" value="GO_Central"/>
</dbReference>
<dbReference type="EMBL" id="AMQM01005163">
    <property type="status" value="NOT_ANNOTATED_CDS"/>
    <property type="molecule type" value="Genomic_DNA"/>
</dbReference>
<feature type="region of interest" description="Disordered" evidence="3">
    <location>
        <begin position="1"/>
        <end position="31"/>
    </location>
</feature>
<dbReference type="GO" id="GO:0005634">
    <property type="term" value="C:nucleus"/>
    <property type="evidence" value="ECO:0000318"/>
    <property type="project" value="GO_Central"/>
</dbReference>
<dbReference type="Proteomes" id="UP000015101">
    <property type="component" value="Unassembled WGS sequence"/>
</dbReference>
<dbReference type="CDD" id="cd22434">
    <property type="entry name" value="KH-I_HNRNPK_rpt3"/>
    <property type="match status" value="1"/>
</dbReference>
<evidence type="ECO:0000259" key="4">
    <source>
        <dbReference type="SMART" id="SM00322"/>
    </source>
</evidence>
<dbReference type="GO" id="GO:0048024">
    <property type="term" value="P:regulation of mRNA splicing, via spliceosome"/>
    <property type="evidence" value="ECO:0000318"/>
    <property type="project" value="GO_Central"/>
</dbReference>
<dbReference type="SUPFAM" id="SSF54791">
    <property type="entry name" value="Eukaryotic type KH-domain (KH-domain type I)"/>
    <property type="match status" value="3"/>
</dbReference>
<feature type="domain" description="K Homology" evidence="4">
    <location>
        <begin position="290"/>
        <end position="360"/>
    </location>
</feature>
<evidence type="ECO:0000313" key="7">
    <source>
        <dbReference type="Proteomes" id="UP000015101"/>
    </source>
</evidence>
<feature type="compositionally biased region" description="Basic and acidic residues" evidence="3">
    <location>
        <begin position="222"/>
        <end position="256"/>
    </location>
</feature>
<keyword evidence="1" id="KW-0677">Repeat</keyword>
<reference evidence="6" key="3">
    <citation type="submission" date="2015-06" db="UniProtKB">
        <authorList>
            <consortium name="EnsemblMetazoa"/>
        </authorList>
    </citation>
    <scope>IDENTIFICATION</scope>
</reference>
<dbReference type="GO" id="GO:0006357">
    <property type="term" value="P:regulation of transcription by RNA polymerase II"/>
    <property type="evidence" value="ECO:0000318"/>
    <property type="project" value="GO_Central"/>
</dbReference>
<dbReference type="PROSITE" id="PS50084">
    <property type="entry name" value="KH_TYPE_1"/>
    <property type="match status" value="3"/>
</dbReference>
<evidence type="ECO:0000256" key="2">
    <source>
        <dbReference type="PROSITE-ProRule" id="PRU00117"/>
    </source>
</evidence>
<dbReference type="eggNOG" id="KOG2192">
    <property type="taxonomic scope" value="Eukaryota"/>
</dbReference>
<accession>T1FTW5</accession>
<proteinExistence type="predicted"/>
<dbReference type="FunCoup" id="T1FTW5">
    <property type="interactions" value="1849"/>
</dbReference>